<feature type="signal peptide" evidence="18">
    <location>
        <begin position="1"/>
        <end position="30"/>
    </location>
</feature>
<dbReference type="InterPro" id="IPR050805">
    <property type="entry name" value="ATG15_Lipase"/>
</dbReference>
<keyword evidence="16" id="KW-0325">Glycoprotein</keyword>
<comment type="subcellular location">
    <subcellularLocation>
        <location evidence="3">Endosome</location>
        <location evidence="3">Multivesicular body membrane</location>
        <topology evidence="3">Single-pass type II membrane protein</topology>
    </subcellularLocation>
    <subcellularLocation>
        <location evidence="2">Prevacuolar compartment membrane</location>
        <topology evidence="2">Single-pass type II membrane protein</topology>
    </subcellularLocation>
</comment>
<keyword evidence="13" id="KW-0072">Autophagy</keyword>
<keyword evidence="18" id="KW-0732">Signal</keyword>
<evidence type="ECO:0000256" key="6">
    <source>
        <dbReference type="ARBA" id="ARBA00013279"/>
    </source>
</evidence>
<keyword evidence="12" id="KW-1133">Transmembrane helix</keyword>
<dbReference type="SUPFAM" id="SSF53474">
    <property type="entry name" value="alpha/beta-Hydrolases"/>
    <property type="match status" value="1"/>
</dbReference>
<dbReference type="GO" id="GO:0034496">
    <property type="term" value="P:multivesicular body membrane disassembly"/>
    <property type="evidence" value="ECO:0007669"/>
    <property type="project" value="TreeGrafter"/>
</dbReference>
<keyword evidence="11" id="KW-0735">Signal-anchor</keyword>
<dbReference type="InterPro" id="IPR029058">
    <property type="entry name" value="AB_hydrolase_fold"/>
</dbReference>
<evidence type="ECO:0000256" key="4">
    <source>
        <dbReference type="ARBA" id="ARBA00010701"/>
    </source>
</evidence>
<evidence type="ECO:0000256" key="8">
    <source>
        <dbReference type="ARBA" id="ARBA00022753"/>
    </source>
</evidence>
<evidence type="ECO:0000256" key="1">
    <source>
        <dbReference type="ARBA" id="ARBA00001024"/>
    </source>
</evidence>
<evidence type="ECO:0000256" key="15">
    <source>
        <dbReference type="ARBA" id="ARBA00023136"/>
    </source>
</evidence>
<keyword evidence="20" id="KW-1185">Reference proteome</keyword>
<evidence type="ECO:0000256" key="5">
    <source>
        <dbReference type="ARBA" id="ARBA00011137"/>
    </source>
</evidence>
<dbReference type="GO" id="GO:0004620">
    <property type="term" value="F:phospholipase activity"/>
    <property type="evidence" value="ECO:0007669"/>
    <property type="project" value="TreeGrafter"/>
</dbReference>
<evidence type="ECO:0000256" key="3">
    <source>
        <dbReference type="ARBA" id="ARBA00004343"/>
    </source>
</evidence>
<dbReference type="GO" id="GO:0032585">
    <property type="term" value="C:multivesicular body membrane"/>
    <property type="evidence" value="ECO:0007669"/>
    <property type="project" value="UniProtKB-SubCell"/>
</dbReference>
<keyword evidence="15" id="KW-0472">Membrane</keyword>
<evidence type="ECO:0000256" key="11">
    <source>
        <dbReference type="ARBA" id="ARBA00022968"/>
    </source>
</evidence>
<keyword evidence="7" id="KW-0812">Transmembrane</keyword>
<proteinExistence type="inferred from homology"/>
<dbReference type="Proteomes" id="UP000578531">
    <property type="component" value="Unassembled WGS sequence"/>
</dbReference>
<keyword evidence="10" id="KW-0442">Lipid degradation</keyword>
<evidence type="ECO:0000256" key="9">
    <source>
        <dbReference type="ARBA" id="ARBA00022801"/>
    </source>
</evidence>
<evidence type="ECO:0000256" key="16">
    <source>
        <dbReference type="ARBA" id="ARBA00023180"/>
    </source>
</evidence>
<name>A0A8H6FS99_9LECA</name>
<keyword evidence="9" id="KW-0378">Hydrolase</keyword>
<protein>
    <recommendedName>
        <fullName evidence="6">triacylglycerol lipase</fullName>
        <ecNumber evidence="6">3.1.1.3</ecNumber>
    </recommendedName>
    <alternativeName>
        <fullName evidence="17">Autophagy-related protein 15</fullName>
    </alternativeName>
</protein>
<evidence type="ECO:0000256" key="7">
    <source>
        <dbReference type="ARBA" id="ARBA00022692"/>
    </source>
</evidence>
<evidence type="ECO:0000313" key="20">
    <source>
        <dbReference type="Proteomes" id="UP000578531"/>
    </source>
</evidence>
<dbReference type="PANTHER" id="PTHR47175:SF2">
    <property type="entry name" value="LIPASE ATG15-RELATED"/>
    <property type="match status" value="1"/>
</dbReference>
<dbReference type="PANTHER" id="PTHR47175">
    <property type="entry name" value="LIPASE ATG15-RELATED"/>
    <property type="match status" value="1"/>
</dbReference>
<dbReference type="EMBL" id="JACCJC010000034">
    <property type="protein sequence ID" value="KAF6233735.1"/>
    <property type="molecule type" value="Genomic_DNA"/>
</dbReference>
<evidence type="ECO:0000256" key="13">
    <source>
        <dbReference type="ARBA" id="ARBA00023006"/>
    </source>
</evidence>
<dbReference type="OrthoDB" id="58570at2759"/>
<reference evidence="19 20" key="1">
    <citation type="journal article" date="2020" name="Genomics">
        <title>Complete, high-quality genomes from long-read metagenomic sequencing of two wolf lichen thalli reveals enigmatic genome architecture.</title>
        <authorList>
            <person name="McKenzie S.K."/>
            <person name="Walston R.F."/>
            <person name="Allen J.L."/>
        </authorList>
    </citation>
    <scope>NUCLEOTIDE SEQUENCE [LARGE SCALE GENOMIC DNA]</scope>
    <source>
        <strain evidence="19">WasteWater2</strain>
    </source>
</reference>
<feature type="chain" id="PRO_5034739788" description="triacylglycerol lipase" evidence="18">
    <location>
        <begin position="31"/>
        <end position="607"/>
    </location>
</feature>
<keyword evidence="8" id="KW-0967">Endosome</keyword>
<comment type="caution">
    <text evidence="19">The sequence shown here is derived from an EMBL/GenBank/DDBJ whole genome shotgun (WGS) entry which is preliminary data.</text>
</comment>
<dbReference type="CDD" id="cd00519">
    <property type="entry name" value="Lipase_3"/>
    <property type="match status" value="1"/>
</dbReference>
<dbReference type="GO" id="GO:0004806">
    <property type="term" value="F:triacylglycerol lipase activity"/>
    <property type="evidence" value="ECO:0007669"/>
    <property type="project" value="UniProtKB-EC"/>
</dbReference>
<accession>A0A8H6FS99</accession>
<evidence type="ECO:0000256" key="18">
    <source>
        <dbReference type="SAM" id="SignalP"/>
    </source>
</evidence>
<keyword evidence="14" id="KW-0443">Lipid metabolism</keyword>
<evidence type="ECO:0000256" key="10">
    <source>
        <dbReference type="ARBA" id="ARBA00022963"/>
    </source>
</evidence>
<dbReference type="Gene3D" id="3.40.50.1820">
    <property type="entry name" value="alpha/beta hydrolase"/>
    <property type="match status" value="1"/>
</dbReference>
<dbReference type="FunFam" id="3.40.50.1820:FF:000129">
    <property type="entry name" value="Autophagy related lipase Atg15, putative"/>
    <property type="match status" value="1"/>
</dbReference>
<gene>
    <name evidence="19" type="ORF">HO173_007947</name>
</gene>
<dbReference type="GO" id="GO:0034727">
    <property type="term" value="P:piecemeal microautophagy of the nucleus"/>
    <property type="evidence" value="ECO:0007669"/>
    <property type="project" value="TreeGrafter"/>
</dbReference>
<dbReference type="EC" id="3.1.1.3" evidence="6"/>
<dbReference type="AlphaFoldDB" id="A0A8H6FS99"/>
<dbReference type="RefSeq" id="XP_037163144.1">
    <property type="nucleotide sequence ID" value="XM_037309847.1"/>
</dbReference>
<evidence type="ECO:0000313" key="19">
    <source>
        <dbReference type="EMBL" id="KAF6233735.1"/>
    </source>
</evidence>
<dbReference type="GO" id="GO:0006660">
    <property type="term" value="P:phosphatidylserine catabolic process"/>
    <property type="evidence" value="ECO:0007669"/>
    <property type="project" value="TreeGrafter"/>
</dbReference>
<dbReference type="GO" id="GO:0005775">
    <property type="term" value="C:vacuolar lumen"/>
    <property type="evidence" value="ECO:0007669"/>
    <property type="project" value="TreeGrafter"/>
</dbReference>
<evidence type="ECO:0000256" key="14">
    <source>
        <dbReference type="ARBA" id="ARBA00023098"/>
    </source>
</evidence>
<sequence length="607" mass="65378">MDRCHSAPRVTVKLLFLWLAASSTIPATAAASWADGWFNGANQFPIVSLPPATAHDPQAPLDSSNGEQDFTLRHLFVHGLYEYQHVHQRLDIKPGDVVWATGDGTGEKSRLETLHAKSEQITIQRLSDRRVLTMQSLYQEARLTGSSPIVAASAWTMDKVSGPNTTDKETVVSLAKMSWNAYNTEPGTGEWQDETGRFNRTQGFGWEGDSLRGHIFANKDNSTIVIALKGTSPAVFDGAETTTNDKTNDNLFFGCCCGQGGQYLWHPVCECMTAAYTCNQTCLVKALRAENRYYAASIELYGNVTELYPNSNIWLAGHSLGGSTSALLGLTFGLPTTTFEAPGEALAAARLGLTSPPGAHSSAPQTRKHTGAVHFGHTADPIFMGSCNAATSACTLGGYSMQTECHTGCVSRYDTVGDKGWRVGIGYHKIRSVIHDVLEVYDEVPPCIPDEECVDCFNWKYFKSNGSDKTTSSSSSSSTAISTRTTTCQTPGWWGCLDETTTSSSTSTSSSTATTELPTTSCVRYGWFGGCLETTTLSPTATPTQATPVTTSCVEYGWFGRCHEATTMPLIAKPKCATHARVPTITTTRPLTEVNPITPMTAAGTST</sequence>
<evidence type="ECO:0000256" key="2">
    <source>
        <dbReference type="ARBA" id="ARBA00004270"/>
    </source>
</evidence>
<comment type="similarity">
    <text evidence="4">Belongs to the AB hydrolase superfamily. Lipase family.</text>
</comment>
<comment type="catalytic activity">
    <reaction evidence="1">
        <text>a triacylglycerol + H2O = a diacylglycerol + a fatty acid + H(+)</text>
        <dbReference type="Rhea" id="RHEA:12044"/>
        <dbReference type="ChEBI" id="CHEBI:15377"/>
        <dbReference type="ChEBI" id="CHEBI:15378"/>
        <dbReference type="ChEBI" id="CHEBI:17855"/>
        <dbReference type="ChEBI" id="CHEBI:18035"/>
        <dbReference type="ChEBI" id="CHEBI:28868"/>
        <dbReference type="EC" id="3.1.1.3"/>
    </reaction>
</comment>
<dbReference type="GO" id="GO:0046461">
    <property type="term" value="P:neutral lipid catabolic process"/>
    <property type="evidence" value="ECO:0007669"/>
    <property type="project" value="TreeGrafter"/>
</dbReference>
<comment type="subunit">
    <text evidence="5">Binds to both phosphatidylinositol (PI) and phosphatidylinositol 3,5-bisphosphate (PIP2).</text>
</comment>
<evidence type="ECO:0000256" key="12">
    <source>
        <dbReference type="ARBA" id="ARBA00022989"/>
    </source>
</evidence>
<dbReference type="GeneID" id="59289603"/>
<organism evidence="19 20">
    <name type="scientific">Letharia columbiana</name>
    <dbReference type="NCBI Taxonomy" id="112416"/>
    <lineage>
        <taxon>Eukaryota</taxon>
        <taxon>Fungi</taxon>
        <taxon>Dikarya</taxon>
        <taxon>Ascomycota</taxon>
        <taxon>Pezizomycotina</taxon>
        <taxon>Lecanoromycetes</taxon>
        <taxon>OSLEUM clade</taxon>
        <taxon>Lecanoromycetidae</taxon>
        <taxon>Lecanorales</taxon>
        <taxon>Lecanorineae</taxon>
        <taxon>Parmeliaceae</taxon>
        <taxon>Letharia</taxon>
    </lineage>
</organism>
<evidence type="ECO:0000256" key="17">
    <source>
        <dbReference type="ARBA" id="ARBA00029828"/>
    </source>
</evidence>